<feature type="transmembrane region" description="Helical" evidence="1">
    <location>
        <begin position="6"/>
        <end position="20"/>
    </location>
</feature>
<dbReference type="Pfam" id="PF20152">
    <property type="entry name" value="DUF6534"/>
    <property type="match status" value="1"/>
</dbReference>
<feature type="transmembrane region" description="Helical" evidence="1">
    <location>
        <begin position="111"/>
        <end position="133"/>
    </location>
</feature>
<dbReference type="OrthoDB" id="3265526at2759"/>
<dbReference type="AlphaFoldDB" id="A0A0D7AAW8"/>
<evidence type="ECO:0000313" key="3">
    <source>
        <dbReference type="EMBL" id="KIY47559.1"/>
    </source>
</evidence>
<name>A0A0D7AAW8_9AGAR</name>
<evidence type="ECO:0000313" key="4">
    <source>
        <dbReference type="Proteomes" id="UP000054144"/>
    </source>
</evidence>
<dbReference type="PANTHER" id="PTHR40465:SF1">
    <property type="entry name" value="DUF6534 DOMAIN-CONTAINING PROTEIN"/>
    <property type="match status" value="1"/>
</dbReference>
<proteinExistence type="predicted"/>
<keyword evidence="1" id="KW-1133">Transmembrane helix</keyword>
<sequence length="201" mass="22430">GVFISLFLYGAFVVQVYLYIKRFPGDTVYIKVFVSCLFVVDTFSTIFAIWWIYNLLITNWGNIEPYTVGTNIVPCIVWFCAFVNVCGGLGTSIGALWLVSLDLLYKLRAVILLWLIAAAVGDIIITFAMTYYLRRVKVGYQKTNNIIDKIIRLTIQNGLLTAAFAIADFSTYLATPVAYHIAIAVMMAKVYSNSGGCEPLL</sequence>
<keyword evidence="1" id="KW-0812">Transmembrane</keyword>
<keyword evidence="4" id="KW-1185">Reference proteome</keyword>
<feature type="transmembrane region" description="Helical" evidence="1">
    <location>
        <begin position="76"/>
        <end position="99"/>
    </location>
</feature>
<keyword evidence="1" id="KW-0472">Membrane</keyword>
<dbReference type="InterPro" id="IPR045339">
    <property type="entry name" value="DUF6534"/>
</dbReference>
<feature type="domain" description="DUF6534" evidence="2">
    <location>
        <begin position="118"/>
        <end position="194"/>
    </location>
</feature>
<reference evidence="3 4" key="1">
    <citation type="journal article" date="2015" name="Fungal Genet. Biol.">
        <title>Evolution of novel wood decay mechanisms in Agaricales revealed by the genome sequences of Fistulina hepatica and Cylindrobasidium torrendii.</title>
        <authorList>
            <person name="Floudas D."/>
            <person name="Held B.W."/>
            <person name="Riley R."/>
            <person name="Nagy L.G."/>
            <person name="Koehler G."/>
            <person name="Ransdell A.S."/>
            <person name="Younus H."/>
            <person name="Chow J."/>
            <person name="Chiniquy J."/>
            <person name="Lipzen A."/>
            <person name="Tritt A."/>
            <person name="Sun H."/>
            <person name="Haridas S."/>
            <person name="LaButti K."/>
            <person name="Ohm R.A."/>
            <person name="Kues U."/>
            <person name="Blanchette R.A."/>
            <person name="Grigoriev I.V."/>
            <person name="Minto R.E."/>
            <person name="Hibbett D.S."/>
        </authorList>
    </citation>
    <scope>NUCLEOTIDE SEQUENCE [LARGE SCALE GENOMIC DNA]</scope>
    <source>
        <strain evidence="3 4">ATCC 64428</strain>
    </source>
</reference>
<feature type="transmembrane region" description="Helical" evidence="1">
    <location>
        <begin position="32"/>
        <end position="56"/>
    </location>
</feature>
<evidence type="ECO:0000256" key="1">
    <source>
        <dbReference type="SAM" id="Phobius"/>
    </source>
</evidence>
<organism evidence="3 4">
    <name type="scientific">Fistulina hepatica ATCC 64428</name>
    <dbReference type="NCBI Taxonomy" id="1128425"/>
    <lineage>
        <taxon>Eukaryota</taxon>
        <taxon>Fungi</taxon>
        <taxon>Dikarya</taxon>
        <taxon>Basidiomycota</taxon>
        <taxon>Agaricomycotina</taxon>
        <taxon>Agaricomycetes</taxon>
        <taxon>Agaricomycetidae</taxon>
        <taxon>Agaricales</taxon>
        <taxon>Fistulinaceae</taxon>
        <taxon>Fistulina</taxon>
    </lineage>
</organism>
<evidence type="ECO:0000259" key="2">
    <source>
        <dbReference type="Pfam" id="PF20152"/>
    </source>
</evidence>
<gene>
    <name evidence="3" type="ORF">FISHEDRAFT_45037</name>
</gene>
<dbReference type="Proteomes" id="UP000054144">
    <property type="component" value="Unassembled WGS sequence"/>
</dbReference>
<protein>
    <recommendedName>
        <fullName evidence="2">DUF6534 domain-containing protein</fullName>
    </recommendedName>
</protein>
<dbReference type="EMBL" id="KN881931">
    <property type="protein sequence ID" value="KIY47559.1"/>
    <property type="molecule type" value="Genomic_DNA"/>
</dbReference>
<accession>A0A0D7AAW8</accession>
<dbReference type="PANTHER" id="PTHR40465">
    <property type="entry name" value="CHROMOSOME 1, WHOLE GENOME SHOTGUN SEQUENCE"/>
    <property type="match status" value="1"/>
</dbReference>
<feature type="non-terminal residue" evidence="3">
    <location>
        <position position="1"/>
    </location>
</feature>